<name>A0A2Z7BBM7_9LAMI</name>
<dbReference type="Proteomes" id="UP000250235">
    <property type="component" value="Unassembled WGS sequence"/>
</dbReference>
<reference evidence="1 2" key="1">
    <citation type="journal article" date="2015" name="Proc. Natl. Acad. Sci. U.S.A.">
        <title>The resurrection genome of Boea hygrometrica: A blueprint for survival of dehydration.</title>
        <authorList>
            <person name="Xiao L."/>
            <person name="Yang G."/>
            <person name="Zhang L."/>
            <person name="Yang X."/>
            <person name="Zhao S."/>
            <person name="Ji Z."/>
            <person name="Zhou Q."/>
            <person name="Hu M."/>
            <person name="Wang Y."/>
            <person name="Chen M."/>
            <person name="Xu Y."/>
            <person name="Jin H."/>
            <person name="Xiao X."/>
            <person name="Hu G."/>
            <person name="Bao F."/>
            <person name="Hu Y."/>
            <person name="Wan P."/>
            <person name="Li L."/>
            <person name="Deng X."/>
            <person name="Kuang T."/>
            <person name="Xiang C."/>
            <person name="Zhu J.K."/>
            <person name="Oliver M.J."/>
            <person name="He Y."/>
        </authorList>
    </citation>
    <scope>NUCLEOTIDE SEQUENCE [LARGE SCALE GENOMIC DNA]</scope>
    <source>
        <strain evidence="2">cv. XS01</strain>
    </source>
</reference>
<dbReference type="AlphaFoldDB" id="A0A2Z7BBM7"/>
<sequence length="127" mass="13509">MRSVVASHGPGSNPRGLVALSSSCLEFSSDTILEFLIDVFERESEVIAGPCTFVIPIDSSPDLVELLGFPGCSAGRGDDPVEDAPGDVARSVRLSEEVTRVSQHLRVLTIDFSSCACVERSADGLRK</sequence>
<proteinExistence type="predicted"/>
<keyword evidence="1" id="KW-0067">ATP-binding</keyword>
<dbReference type="EMBL" id="KV007024">
    <property type="protein sequence ID" value="KZV31914.1"/>
    <property type="molecule type" value="Genomic_DNA"/>
</dbReference>
<keyword evidence="2" id="KW-1185">Reference proteome</keyword>
<protein>
    <submittedName>
        <fullName evidence="1">ATP-binding-cassette protein</fullName>
    </submittedName>
</protein>
<dbReference type="GO" id="GO:0005524">
    <property type="term" value="F:ATP binding"/>
    <property type="evidence" value="ECO:0007669"/>
    <property type="project" value="UniProtKB-KW"/>
</dbReference>
<evidence type="ECO:0000313" key="2">
    <source>
        <dbReference type="Proteomes" id="UP000250235"/>
    </source>
</evidence>
<gene>
    <name evidence="1" type="ORF">F511_04228</name>
</gene>
<evidence type="ECO:0000313" key="1">
    <source>
        <dbReference type="EMBL" id="KZV31914.1"/>
    </source>
</evidence>
<organism evidence="1 2">
    <name type="scientific">Dorcoceras hygrometricum</name>
    <dbReference type="NCBI Taxonomy" id="472368"/>
    <lineage>
        <taxon>Eukaryota</taxon>
        <taxon>Viridiplantae</taxon>
        <taxon>Streptophyta</taxon>
        <taxon>Embryophyta</taxon>
        <taxon>Tracheophyta</taxon>
        <taxon>Spermatophyta</taxon>
        <taxon>Magnoliopsida</taxon>
        <taxon>eudicotyledons</taxon>
        <taxon>Gunneridae</taxon>
        <taxon>Pentapetalae</taxon>
        <taxon>asterids</taxon>
        <taxon>lamiids</taxon>
        <taxon>Lamiales</taxon>
        <taxon>Gesneriaceae</taxon>
        <taxon>Didymocarpoideae</taxon>
        <taxon>Trichosporeae</taxon>
        <taxon>Loxocarpinae</taxon>
        <taxon>Dorcoceras</taxon>
    </lineage>
</organism>
<keyword evidence="1" id="KW-0547">Nucleotide-binding</keyword>
<accession>A0A2Z7BBM7</accession>